<feature type="non-terminal residue" evidence="1">
    <location>
        <position position="1"/>
    </location>
</feature>
<evidence type="ECO:0000313" key="1">
    <source>
        <dbReference type="EMBL" id="KAK6969264.1"/>
    </source>
</evidence>
<keyword evidence="2" id="KW-1185">Reference proteome</keyword>
<dbReference type="Proteomes" id="UP001362999">
    <property type="component" value="Unassembled WGS sequence"/>
</dbReference>
<name>A0AAV9Z2V7_9AGAR</name>
<sequence>NTFLKNSYYLLVSHIGHLLNTFYFTFPNHLSLYCDTCGPLARRNIHQAFLNSSILKLSLLSGFG</sequence>
<gene>
    <name evidence="1" type="ORF">R3P38DRAFT_3298586</name>
</gene>
<accession>A0AAV9Z2V7</accession>
<protein>
    <submittedName>
        <fullName evidence="1">Uncharacterized protein</fullName>
    </submittedName>
</protein>
<proteinExistence type="predicted"/>
<comment type="caution">
    <text evidence="1">The sequence shown here is derived from an EMBL/GenBank/DDBJ whole genome shotgun (WGS) entry which is preliminary data.</text>
</comment>
<evidence type="ECO:0000313" key="2">
    <source>
        <dbReference type="Proteomes" id="UP001362999"/>
    </source>
</evidence>
<reference evidence="1 2" key="1">
    <citation type="journal article" date="2024" name="J Genomics">
        <title>Draft genome sequencing and assembly of Favolaschia claudopus CIRM-BRFM 2984 isolated from oak limbs.</title>
        <authorList>
            <person name="Navarro D."/>
            <person name="Drula E."/>
            <person name="Chaduli D."/>
            <person name="Cazenave R."/>
            <person name="Ahrendt S."/>
            <person name="Wang J."/>
            <person name="Lipzen A."/>
            <person name="Daum C."/>
            <person name="Barry K."/>
            <person name="Grigoriev I.V."/>
            <person name="Favel A."/>
            <person name="Rosso M.N."/>
            <person name="Martin F."/>
        </authorList>
    </citation>
    <scope>NUCLEOTIDE SEQUENCE [LARGE SCALE GENOMIC DNA]</scope>
    <source>
        <strain evidence="1 2">CIRM-BRFM 2984</strain>
    </source>
</reference>
<organism evidence="1 2">
    <name type="scientific">Favolaschia claudopus</name>
    <dbReference type="NCBI Taxonomy" id="2862362"/>
    <lineage>
        <taxon>Eukaryota</taxon>
        <taxon>Fungi</taxon>
        <taxon>Dikarya</taxon>
        <taxon>Basidiomycota</taxon>
        <taxon>Agaricomycotina</taxon>
        <taxon>Agaricomycetes</taxon>
        <taxon>Agaricomycetidae</taxon>
        <taxon>Agaricales</taxon>
        <taxon>Marasmiineae</taxon>
        <taxon>Mycenaceae</taxon>
        <taxon>Favolaschia</taxon>
    </lineage>
</organism>
<dbReference type="EMBL" id="JAWWNJ010000229">
    <property type="protein sequence ID" value="KAK6969264.1"/>
    <property type="molecule type" value="Genomic_DNA"/>
</dbReference>
<dbReference type="AlphaFoldDB" id="A0AAV9Z2V7"/>